<dbReference type="Proteomes" id="UP000004810">
    <property type="component" value="Unassembled WGS sequence"/>
</dbReference>
<evidence type="ECO:0000313" key="1">
    <source>
        <dbReference type="EMBL" id="EJW87315.1"/>
    </source>
</evidence>
<evidence type="ECO:0000313" key="2">
    <source>
        <dbReference type="Proteomes" id="UP000004810"/>
    </source>
</evidence>
<protein>
    <submittedName>
        <fullName evidence="1">Uncharacterized protein</fullName>
    </submittedName>
</protein>
<reference evidence="2" key="1">
    <citation type="submission" date="2012-08" db="EMBL/GenBank/DDBJ databases">
        <title>The Genome Sequence of Wuchereria bancrofti.</title>
        <authorList>
            <person name="Nutman T.B."/>
            <person name="Fink D.L."/>
            <person name="Russ C."/>
            <person name="Young S."/>
            <person name="Zeng Q."/>
            <person name="Koehrsen M."/>
            <person name="Alvarado L."/>
            <person name="Berlin A."/>
            <person name="Chapman S.B."/>
            <person name="Chen Z."/>
            <person name="Freedman E."/>
            <person name="Gellesch M."/>
            <person name="Goldberg J."/>
            <person name="Griggs A."/>
            <person name="Gujja S."/>
            <person name="Heilman E.R."/>
            <person name="Heiman D."/>
            <person name="Hepburn T."/>
            <person name="Howarth C."/>
            <person name="Jen D."/>
            <person name="Larson L."/>
            <person name="Lewis B."/>
            <person name="Mehta T."/>
            <person name="Park D."/>
            <person name="Pearson M."/>
            <person name="Roberts A."/>
            <person name="Saif S."/>
            <person name="Shea T."/>
            <person name="Shenoy N."/>
            <person name="Sisk P."/>
            <person name="Stolte C."/>
            <person name="Sykes S."/>
            <person name="Walk T."/>
            <person name="White J."/>
            <person name="Yandava C."/>
            <person name="Haas B."/>
            <person name="Henn M.R."/>
            <person name="Nusbaum C."/>
            <person name="Birren B."/>
        </authorList>
    </citation>
    <scope>NUCLEOTIDE SEQUENCE [LARGE SCALE GENOMIC DNA]</scope>
    <source>
        <strain evidence="2">NA</strain>
    </source>
</reference>
<gene>
    <name evidence="1" type="ORF">WUBG_01776</name>
</gene>
<comment type="caution">
    <text evidence="1">The sequence shown here is derived from an EMBL/GenBank/DDBJ whole genome shotgun (WGS) entry which is preliminary data.</text>
</comment>
<dbReference type="EMBL" id="ADBV01000427">
    <property type="protein sequence ID" value="EJW87315.1"/>
    <property type="molecule type" value="Genomic_DNA"/>
</dbReference>
<sequence length="47" mass="5612">MTRKNDDFVVVNWGQMLVNRPSCMVLYYLDKIVLAPQAMLSYWKYPI</sequence>
<organism evidence="1 2">
    <name type="scientific">Wuchereria bancrofti</name>
    <dbReference type="NCBI Taxonomy" id="6293"/>
    <lineage>
        <taxon>Eukaryota</taxon>
        <taxon>Metazoa</taxon>
        <taxon>Ecdysozoa</taxon>
        <taxon>Nematoda</taxon>
        <taxon>Chromadorea</taxon>
        <taxon>Rhabditida</taxon>
        <taxon>Spirurina</taxon>
        <taxon>Spiruromorpha</taxon>
        <taxon>Filarioidea</taxon>
        <taxon>Onchocercidae</taxon>
        <taxon>Wuchereria</taxon>
    </lineage>
</organism>
<dbReference type="AlphaFoldDB" id="J9BIT1"/>
<accession>J9BIT1</accession>
<proteinExistence type="predicted"/>
<name>J9BIT1_WUCBA</name>